<protein>
    <submittedName>
        <fullName evidence="2">Uncharacterized protein</fullName>
    </submittedName>
</protein>
<dbReference type="Proteomes" id="UP001055149">
    <property type="component" value="Unassembled WGS sequence"/>
</dbReference>
<dbReference type="RefSeq" id="WP_244055479.1">
    <property type="nucleotide sequence ID" value="NZ_BQXH01000012.1"/>
</dbReference>
<gene>
    <name evidence="2" type="ORF">LPAF129_14200</name>
</gene>
<keyword evidence="3" id="KW-1185">Reference proteome</keyword>
<comment type="caution">
    <text evidence="2">The sequence shown here is derived from an EMBL/GenBank/DDBJ whole genome shotgun (WGS) entry which is preliminary data.</text>
</comment>
<name>A0ABQ5JKS8_9LACO</name>
<feature type="region of interest" description="Disordered" evidence="1">
    <location>
        <begin position="32"/>
        <end position="56"/>
    </location>
</feature>
<organism evidence="2 3">
    <name type="scientific">Ligilactobacillus pabuli</name>
    <dbReference type="NCBI Taxonomy" id="2886039"/>
    <lineage>
        <taxon>Bacteria</taxon>
        <taxon>Bacillati</taxon>
        <taxon>Bacillota</taxon>
        <taxon>Bacilli</taxon>
        <taxon>Lactobacillales</taxon>
        <taxon>Lactobacillaceae</taxon>
        <taxon>Ligilactobacillus</taxon>
    </lineage>
</organism>
<evidence type="ECO:0000313" key="3">
    <source>
        <dbReference type="Proteomes" id="UP001055149"/>
    </source>
</evidence>
<evidence type="ECO:0000313" key="2">
    <source>
        <dbReference type="EMBL" id="GKS81734.1"/>
    </source>
</evidence>
<evidence type="ECO:0000256" key="1">
    <source>
        <dbReference type="SAM" id="MobiDB-lite"/>
    </source>
</evidence>
<sequence>METEKREGQTVIVLTPIKPENLTEKYAHYQGTPESYQQPDDLKGWQSTQPVGKELL</sequence>
<reference evidence="2" key="1">
    <citation type="journal article" date="2022" name="Int. J. Syst. Evol. Microbiol.">
        <title>A novel species of lactic acid bacteria, Ligilactobacillus pabuli sp. nov., isolated from alfalfa silage.</title>
        <authorList>
            <person name="Tohno M."/>
            <person name="Tanizawa Y."/>
            <person name="Sawada H."/>
            <person name="Sakamoto M."/>
            <person name="Ohkuma M."/>
            <person name="Kobayashi H."/>
        </authorList>
    </citation>
    <scope>NUCLEOTIDE SEQUENCE</scope>
    <source>
        <strain evidence="2">AF129</strain>
    </source>
</reference>
<dbReference type="EMBL" id="BQXH01000012">
    <property type="protein sequence ID" value="GKS81734.1"/>
    <property type="molecule type" value="Genomic_DNA"/>
</dbReference>
<accession>A0ABQ5JKS8</accession>
<proteinExistence type="predicted"/>